<evidence type="ECO:0000313" key="8">
    <source>
        <dbReference type="EMBL" id="GGE08633.1"/>
    </source>
</evidence>
<dbReference type="Proteomes" id="UP000614460">
    <property type="component" value="Unassembled WGS sequence"/>
</dbReference>
<dbReference type="InterPro" id="IPR012944">
    <property type="entry name" value="SusD_RagB_dom"/>
</dbReference>
<dbReference type="InterPro" id="IPR033985">
    <property type="entry name" value="SusD-like_N"/>
</dbReference>
<evidence type="ECO:0000256" key="5">
    <source>
        <dbReference type="ARBA" id="ARBA00023237"/>
    </source>
</evidence>
<comment type="subcellular location">
    <subcellularLocation>
        <location evidence="1">Cell outer membrane</location>
    </subcellularLocation>
</comment>
<evidence type="ECO:0000256" key="1">
    <source>
        <dbReference type="ARBA" id="ARBA00004442"/>
    </source>
</evidence>
<dbReference type="InterPro" id="IPR011990">
    <property type="entry name" value="TPR-like_helical_dom_sf"/>
</dbReference>
<proteinExistence type="inferred from homology"/>
<keyword evidence="3" id="KW-0732">Signal</keyword>
<dbReference type="CDD" id="cd08977">
    <property type="entry name" value="SusD"/>
    <property type="match status" value="1"/>
</dbReference>
<protein>
    <submittedName>
        <fullName evidence="8">Membrane protein</fullName>
    </submittedName>
</protein>
<keyword evidence="9" id="KW-1185">Reference proteome</keyword>
<name>A0A8H9FX94_9SPHI</name>
<dbReference type="GO" id="GO:0009279">
    <property type="term" value="C:cell outer membrane"/>
    <property type="evidence" value="ECO:0007669"/>
    <property type="project" value="UniProtKB-SubCell"/>
</dbReference>
<accession>A0A8H9FX94</accession>
<dbReference type="Gene3D" id="1.25.40.390">
    <property type="match status" value="1"/>
</dbReference>
<sequence>MMMRTMKFSLKNLMIAVLSTVFISSCSLEKDPLGQYSELTEGVNEEGEKVVFKDKAAVDVYMQGLYNILRDRQEHWYLDQMLIAESHSDNAYAGTTGAEVVPYENNGIEGSNSVVQRDWNRYLEDIAKVNILIVNVDSVKDNSLSTALRKQYKAEARILRALVYFDMVRLWGDIPLVTTVGRDITAENIEEVYNDYFPSQTPEKEVYEFLAKELEEVIPDAPSNNSANKTKFSKSVARALLAKIYAEKPIRNYAKVIQYVDELTSDGFELEADYKNLFGVKDGNAEPLIRNSKESILETQFFAGNGNWVTWMFGRDLSNYNSNFTWAKWITPSRDLINAFNREGDEIRSAESIVYYETTWSNYYPANHYPFMYKTRSAFSNIIKLRYADLLLLKAEALINGDSQNLAAAATIIDQIRQRVKLPKLTNASKGSKDAMLTALLSERRLELAFEGQRWYDLVRLNKVESVMNAVYAKDSGRKAQVYPFTENSYRLPIPQSIIDENPKIKQNLGY</sequence>
<keyword evidence="5" id="KW-0998">Cell outer membrane</keyword>
<evidence type="ECO:0000256" key="4">
    <source>
        <dbReference type="ARBA" id="ARBA00023136"/>
    </source>
</evidence>
<comment type="similarity">
    <text evidence="2">Belongs to the SusD family.</text>
</comment>
<evidence type="ECO:0000256" key="3">
    <source>
        <dbReference type="ARBA" id="ARBA00022729"/>
    </source>
</evidence>
<evidence type="ECO:0000259" key="6">
    <source>
        <dbReference type="Pfam" id="PF07980"/>
    </source>
</evidence>
<reference evidence="8" key="2">
    <citation type="submission" date="2020-09" db="EMBL/GenBank/DDBJ databases">
        <authorList>
            <person name="Sun Q."/>
            <person name="Zhou Y."/>
        </authorList>
    </citation>
    <scope>NUCLEOTIDE SEQUENCE</scope>
    <source>
        <strain evidence="8">CGMCC 1.15966</strain>
    </source>
</reference>
<dbReference type="SUPFAM" id="SSF48452">
    <property type="entry name" value="TPR-like"/>
    <property type="match status" value="1"/>
</dbReference>
<gene>
    <name evidence="8" type="ORF">GCM10011516_02970</name>
</gene>
<dbReference type="Pfam" id="PF14322">
    <property type="entry name" value="SusD-like_3"/>
    <property type="match status" value="1"/>
</dbReference>
<feature type="domain" description="SusD-like N-terminal" evidence="7">
    <location>
        <begin position="51"/>
        <end position="245"/>
    </location>
</feature>
<organism evidence="8 9">
    <name type="scientific">Sphingobacterium cellulitidis</name>
    <dbReference type="NCBI Taxonomy" id="1768011"/>
    <lineage>
        <taxon>Bacteria</taxon>
        <taxon>Pseudomonadati</taxon>
        <taxon>Bacteroidota</taxon>
        <taxon>Sphingobacteriia</taxon>
        <taxon>Sphingobacteriales</taxon>
        <taxon>Sphingobacteriaceae</taxon>
        <taxon>Sphingobacterium</taxon>
    </lineage>
</organism>
<dbReference type="Pfam" id="PF07980">
    <property type="entry name" value="SusD_RagB"/>
    <property type="match status" value="1"/>
</dbReference>
<evidence type="ECO:0000259" key="7">
    <source>
        <dbReference type="Pfam" id="PF14322"/>
    </source>
</evidence>
<dbReference type="PROSITE" id="PS51257">
    <property type="entry name" value="PROKAR_LIPOPROTEIN"/>
    <property type="match status" value="1"/>
</dbReference>
<dbReference type="EMBL" id="BMKM01000001">
    <property type="protein sequence ID" value="GGE08633.1"/>
    <property type="molecule type" value="Genomic_DNA"/>
</dbReference>
<evidence type="ECO:0000313" key="9">
    <source>
        <dbReference type="Proteomes" id="UP000614460"/>
    </source>
</evidence>
<comment type="caution">
    <text evidence="8">The sequence shown here is derived from an EMBL/GenBank/DDBJ whole genome shotgun (WGS) entry which is preliminary data.</text>
</comment>
<reference evidence="8" key="1">
    <citation type="journal article" date="2014" name="Int. J. Syst. Evol. Microbiol.">
        <title>Complete genome sequence of Corynebacterium casei LMG S-19264T (=DSM 44701T), isolated from a smear-ripened cheese.</title>
        <authorList>
            <consortium name="US DOE Joint Genome Institute (JGI-PGF)"/>
            <person name="Walter F."/>
            <person name="Albersmeier A."/>
            <person name="Kalinowski J."/>
            <person name="Ruckert C."/>
        </authorList>
    </citation>
    <scope>NUCLEOTIDE SEQUENCE</scope>
    <source>
        <strain evidence="8">CGMCC 1.15966</strain>
    </source>
</reference>
<dbReference type="AlphaFoldDB" id="A0A8H9FX94"/>
<feature type="domain" description="RagB/SusD" evidence="6">
    <location>
        <begin position="258"/>
        <end position="511"/>
    </location>
</feature>
<evidence type="ECO:0000256" key="2">
    <source>
        <dbReference type="ARBA" id="ARBA00006275"/>
    </source>
</evidence>
<keyword evidence="4" id="KW-0472">Membrane</keyword>